<name>A0A1H3M8T8_9PROT</name>
<evidence type="ECO:0000313" key="2">
    <source>
        <dbReference type="EMBL" id="SDY72639.1"/>
    </source>
</evidence>
<evidence type="ECO:0000256" key="1">
    <source>
        <dbReference type="SAM" id="MobiDB-lite"/>
    </source>
</evidence>
<proteinExistence type="predicted"/>
<dbReference type="AlphaFoldDB" id="A0A1H3M8T8"/>
<feature type="compositionally biased region" description="Polar residues" evidence="1">
    <location>
        <begin position="176"/>
        <end position="191"/>
    </location>
</feature>
<accession>A0A1H3M8T8</accession>
<organism evidence="2 3">
    <name type="scientific">Nitrosomonas halophila</name>
    <dbReference type="NCBI Taxonomy" id="44576"/>
    <lineage>
        <taxon>Bacteria</taxon>
        <taxon>Pseudomonadati</taxon>
        <taxon>Pseudomonadota</taxon>
        <taxon>Betaproteobacteria</taxon>
        <taxon>Nitrosomonadales</taxon>
        <taxon>Nitrosomonadaceae</taxon>
        <taxon>Nitrosomonas</taxon>
    </lineage>
</organism>
<sequence>MASDRSTKSRPYVVQSLKLQSFHAQQVFRRGFDLYTDAIYSLSVVLRAVGTEDQVRAMEELIDDRLNRAQNDIRNEIARLEKVVEDNGITLDRVNYSEPLVVEAKISSHRSARYAGILHEFDGLIAKLDALWLSGMIPDNEYSRILYEWKRRILKIASSARGTVRQAMIDSRKQAQQESPNQNMQNKTAGQILSGGTEPIINGESGIDEISMGNAGEMPESGSKLFGWLR</sequence>
<gene>
    <name evidence="2" type="ORF">SAMN05421881_105712</name>
</gene>
<protein>
    <recommendedName>
        <fullName evidence="4">DUF1845 domain-containing protein</fullName>
    </recommendedName>
</protein>
<feature type="region of interest" description="Disordered" evidence="1">
    <location>
        <begin position="174"/>
        <end position="230"/>
    </location>
</feature>
<evidence type="ECO:0000313" key="3">
    <source>
        <dbReference type="Proteomes" id="UP000198640"/>
    </source>
</evidence>
<evidence type="ECO:0008006" key="4">
    <source>
        <dbReference type="Google" id="ProtNLM"/>
    </source>
</evidence>
<reference evidence="2 3" key="1">
    <citation type="submission" date="2016-10" db="EMBL/GenBank/DDBJ databases">
        <authorList>
            <person name="de Groot N.N."/>
        </authorList>
    </citation>
    <scope>NUCLEOTIDE SEQUENCE [LARGE SCALE GENOMIC DNA]</scope>
    <source>
        <strain evidence="2 3">Nm1</strain>
    </source>
</reference>
<dbReference type="Proteomes" id="UP000198640">
    <property type="component" value="Unassembled WGS sequence"/>
</dbReference>
<dbReference type="EMBL" id="FNOY01000057">
    <property type="protein sequence ID" value="SDY72639.1"/>
    <property type="molecule type" value="Genomic_DNA"/>
</dbReference>
<keyword evidence="3" id="KW-1185">Reference proteome</keyword>
<dbReference type="STRING" id="44576.SAMN05421881_105712"/>